<dbReference type="AlphaFoldDB" id="A0AAV6FDC8"/>
<reference evidence="5" key="1">
    <citation type="submission" date="2020-10" db="EMBL/GenBank/DDBJ databases">
        <title>Chromosome-scale genome assembly of the Allis shad, Alosa alosa.</title>
        <authorList>
            <person name="Margot Z."/>
            <person name="Christophe K."/>
            <person name="Cabau C."/>
            <person name="Louis A."/>
            <person name="Berthelot C."/>
            <person name="Parey E."/>
            <person name="Roest Crollius H."/>
            <person name="Montfort J."/>
            <person name="Robinson-Rechavi M."/>
            <person name="Bucao C."/>
            <person name="Bouchez O."/>
            <person name="Gislard M."/>
            <person name="Lluch J."/>
            <person name="Milhes M."/>
            <person name="Lampietro C."/>
            <person name="Lopez Roques C."/>
            <person name="Donnadieu C."/>
            <person name="Braasch I."/>
            <person name="Desvignes T."/>
            <person name="Postlethwait J."/>
            <person name="Bobe J."/>
            <person name="Guiguen Y."/>
        </authorList>
    </citation>
    <scope>NUCLEOTIDE SEQUENCE</scope>
    <source>
        <strain evidence="5">M-15738</strain>
        <tissue evidence="5">Blood</tissue>
    </source>
</reference>
<dbReference type="SUPFAM" id="SSF47862">
    <property type="entry name" value="Saposin"/>
    <property type="match status" value="2"/>
</dbReference>
<dbReference type="GO" id="GO:0005764">
    <property type="term" value="C:lysosome"/>
    <property type="evidence" value="ECO:0007669"/>
    <property type="project" value="InterPro"/>
</dbReference>
<organism evidence="5 6">
    <name type="scientific">Alosa alosa</name>
    <name type="common">allis shad</name>
    <dbReference type="NCBI Taxonomy" id="278164"/>
    <lineage>
        <taxon>Eukaryota</taxon>
        <taxon>Metazoa</taxon>
        <taxon>Chordata</taxon>
        <taxon>Craniata</taxon>
        <taxon>Vertebrata</taxon>
        <taxon>Euteleostomi</taxon>
        <taxon>Actinopterygii</taxon>
        <taxon>Neopterygii</taxon>
        <taxon>Teleostei</taxon>
        <taxon>Clupei</taxon>
        <taxon>Clupeiformes</taxon>
        <taxon>Clupeoidei</taxon>
        <taxon>Clupeidae</taxon>
        <taxon>Alosa</taxon>
    </lineage>
</organism>
<proteinExistence type="predicted"/>
<evidence type="ECO:0000313" key="6">
    <source>
        <dbReference type="Proteomes" id="UP000823561"/>
    </source>
</evidence>
<evidence type="ECO:0000313" key="5">
    <source>
        <dbReference type="EMBL" id="KAG5260773.1"/>
    </source>
</evidence>
<dbReference type="InterPro" id="IPR011001">
    <property type="entry name" value="Saposin-like"/>
</dbReference>
<dbReference type="InterPro" id="IPR008373">
    <property type="entry name" value="Saposin"/>
</dbReference>
<dbReference type="InterPro" id="IPR051428">
    <property type="entry name" value="Sphingo_Act-Surfact_Prot"/>
</dbReference>
<gene>
    <name evidence="5" type="ORF">AALO_G00296450</name>
</gene>
<dbReference type="Pfam" id="PF03489">
    <property type="entry name" value="SapB_2"/>
    <property type="match status" value="2"/>
</dbReference>
<feature type="domain" description="Saposin B-type" evidence="4">
    <location>
        <begin position="36"/>
        <end position="118"/>
    </location>
</feature>
<evidence type="ECO:0000259" key="4">
    <source>
        <dbReference type="PROSITE" id="PS50015"/>
    </source>
</evidence>
<dbReference type="InterPro" id="IPR008138">
    <property type="entry name" value="SapB_2"/>
</dbReference>
<dbReference type="SMART" id="SM00741">
    <property type="entry name" value="SapB"/>
    <property type="match status" value="2"/>
</dbReference>
<dbReference type="Gene3D" id="1.10.225.10">
    <property type="entry name" value="Saposin-like"/>
    <property type="match status" value="2"/>
</dbReference>
<dbReference type="Proteomes" id="UP000823561">
    <property type="component" value="Chromosome 24"/>
</dbReference>
<feature type="chain" id="PRO_5043820586" description="Saposin B-type domain-containing protein" evidence="3">
    <location>
        <begin position="20"/>
        <end position="215"/>
    </location>
</feature>
<protein>
    <recommendedName>
        <fullName evidence="4">Saposin B-type domain-containing protein</fullName>
    </recommendedName>
</protein>
<name>A0AAV6FDC8_9TELE</name>
<dbReference type="GO" id="GO:0016020">
    <property type="term" value="C:membrane"/>
    <property type="evidence" value="ECO:0007669"/>
    <property type="project" value="GOC"/>
</dbReference>
<dbReference type="GO" id="GO:0006665">
    <property type="term" value="P:sphingolipid metabolic process"/>
    <property type="evidence" value="ECO:0007669"/>
    <property type="project" value="InterPro"/>
</dbReference>
<keyword evidence="6" id="KW-1185">Reference proteome</keyword>
<evidence type="ECO:0000256" key="1">
    <source>
        <dbReference type="ARBA" id="ARBA00023157"/>
    </source>
</evidence>
<keyword evidence="2" id="KW-0325">Glycoprotein</keyword>
<feature type="domain" description="Saposin B-type" evidence="4">
    <location>
        <begin position="136"/>
        <end position="215"/>
    </location>
</feature>
<accession>A0AAV6FDC8</accession>
<dbReference type="PRINTS" id="PR01797">
    <property type="entry name" value="SAPOSIN"/>
</dbReference>
<feature type="signal peptide" evidence="3">
    <location>
        <begin position="1"/>
        <end position="19"/>
    </location>
</feature>
<sequence>MSTFFNVLILMCFQYAVPAQVTDTDNLKAVPGQLPLAKSCETCTKLFDLLKELLVDTEVQGMTKSDMNTKCERLLGSGRAELCKLMMDKNLPVFFTLADKVIKPGHLCSALGFCVDTENELPGQMALKAPYFADTFGIQCLFCTQLIGSIESFLPTDELEDALTMVMDLGCSVLPDSSKMLCQTVVEKAIKTVMELLMSVLSPDTICSLLQLCTD</sequence>
<dbReference type="PANTHER" id="PTHR11480">
    <property type="entry name" value="SAPOSIN-RELATED"/>
    <property type="match status" value="1"/>
</dbReference>
<dbReference type="InterPro" id="IPR008139">
    <property type="entry name" value="SaposinB_dom"/>
</dbReference>
<dbReference type="PROSITE" id="PS50015">
    <property type="entry name" value="SAP_B"/>
    <property type="match status" value="2"/>
</dbReference>
<evidence type="ECO:0000256" key="3">
    <source>
        <dbReference type="SAM" id="SignalP"/>
    </source>
</evidence>
<keyword evidence="1" id="KW-1015">Disulfide bond</keyword>
<evidence type="ECO:0000256" key="2">
    <source>
        <dbReference type="ARBA" id="ARBA00023180"/>
    </source>
</evidence>
<keyword evidence="3" id="KW-0732">Signal</keyword>
<comment type="caution">
    <text evidence="5">The sequence shown here is derived from an EMBL/GenBank/DDBJ whole genome shotgun (WGS) entry which is preliminary data.</text>
</comment>
<dbReference type="EMBL" id="JADWDJ010000024">
    <property type="protein sequence ID" value="KAG5260773.1"/>
    <property type="molecule type" value="Genomic_DNA"/>
</dbReference>